<keyword evidence="2" id="KW-1185">Reference proteome</keyword>
<name>A0ACB6R9S0_9PLEO</name>
<organism evidence="1 2">
    <name type="scientific">Lindgomyces ingoldianus</name>
    <dbReference type="NCBI Taxonomy" id="673940"/>
    <lineage>
        <taxon>Eukaryota</taxon>
        <taxon>Fungi</taxon>
        <taxon>Dikarya</taxon>
        <taxon>Ascomycota</taxon>
        <taxon>Pezizomycotina</taxon>
        <taxon>Dothideomycetes</taxon>
        <taxon>Pleosporomycetidae</taxon>
        <taxon>Pleosporales</taxon>
        <taxon>Lindgomycetaceae</taxon>
        <taxon>Lindgomyces</taxon>
    </lineage>
</organism>
<sequence>MASGGFPTTYKYRPLESDRHIRLLQILTNSDDDKSQMELPNEDAQLEFEAISYTWGKPDRDLIGLTENLSQALPHLCHHSSTKLLWIDQLCINQIDLAEKSKQILLMSQIYKSARRVLIWLGPADENSRLCKQFLDAAAKMIQGMPNSDRMTPGMRSTFISPGTDPIYAPAIRNFWSRPWFSRGWVVQELLRAQTPSFLAGDVEMNMQDLADLQTIPPAHQPGEAEQTWYSYNILMNLKLHAFTDEQPLRFLRVMYQVSQEFLTLELADQLYAFLGMLEGSSFTPDYSVSTKANFTRFAASLADDFGSLDFLSLWSANLDELLPNTPQELKGFPSWVPSWSATPLSAPFRFATGGVRSLRGEITWNAADGRQHVHLETQNGDAATTGRLVVKGKIIGFIETLSSARFHLYEDPPNEYLDGLVTQLKQDLPGLEEWTTKDMIAFLNVVASNVLGLKPKPLFNEVANLSRYNEALATCLSTGRGRRFIRMRDGRLGLGPYIGTKARGEEKNGSPVVVIHGCSVPIVLDVVSEERNEYTVVGDAYVEGIMHGEAVLWAEEDANTFVLV</sequence>
<dbReference type="EMBL" id="MU003495">
    <property type="protein sequence ID" value="KAF2475901.1"/>
    <property type="molecule type" value="Genomic_DNA"/>
</dbReference>
<dbReference type="Proteomes" id="UP000799755">
    <property type="component" value="Unassembled WGS sequence"/>
</dbReference>
<gene>
    <name evidence="1" type="ORF">BDR25DRAFT_331596</name>
</gene>
<proteinExistence type="predicted"/>
<comment type="caution">
    <text evidence="1">The sequence shown here is derived from an EMBL/GenBank/DDBJ whole genome shotgun (WGS) entry which is preliminary data.</text>
</comment>
<reference evidence="1" key="1">
    <citation type="journal article" date="2020" name="Stud. Mycol.">
        <title>101 Dothideomycetes genomes: a test case for predicting lifestyles and emergence of pathogens.</title>
        <authorList>
            <person name="Haridas S."/>
            <person name="Albert R."/>
            <person name="Binder M."/>
            <person name="Bloem J."/>
            <person name="Labutti K."/>
            <person name="Salamov A."/>
            <person name="Andreopoulos B."/>
            <person name="Baker S."/>
            <person name="Barry K."/>
            <person name="Bills G."/>
            <person name="Bluhm B."/>
            <person name="Cannon C."/>
            <person name="Castanera R."/>
            <person name="Culley D."/>
            <person name="Daum C."/>
            <person name="Ezra D."/>
            <person name="Gonzalez J."/>
            <person name="Henrissat B."/>
            <person name="Kuo A."/>
            <person name="Liang C."/>
            <person name="Lipzen A."/>
            <person name="Lutzoni F."/>
            <person name="Magnuson J."/>
            <person name="Mondo S."/>
            <person name="Nolan M."/>
            <person name="Ohm R."/>
            <person name="Pangilinan J."/>
            <person name="Park H.-J."/>
            <person name="Ramirez L."/>
            <person name="Alfaro M."/>
            <person name="Sun H."/>
            <person name="Tritt A."/>
            <person name="Yoshinaga Y."/>
            <person name="Zwiers L.-H."/>
            <person name="Turgeon B."/>
            <person name="Goodwin S."/>
            <person name="Spatafora J."/>
            <person name="Crous P."/>
            <person name="Grigoriev I."/>
        </authorList>
    </citation>
    <scope>NUCLEOTIDE SEQUENCE</scope>
    <source>
        <strain evidence="1">ATCC 200398</strain>
    </source>
</reference>
<evidence type="ECO:0000313" key="1">
    <source>
        <dbReference type="EMBL" id="KAF2475901.1"/>
    </source>
</evidence>
<evidence type="ECO:0000313" key="2">
    <source>
        <dbReference type="Proteomes" id="UP000799755"/>
    </source>
</evidence>
<protein>
    <submittedName>
        <fullName evidence="1">Heterokaryon incompatibility protein</fullName>
    </submittedName>
</protein>
<accession>A0ACB6R9S0</accession>